<reference evidence="1" key="1">
    <citation type="submission" date="2020-11" db="EMBL/GenBank/DDBJ databases">
        <title>Enhanced detection system for hospital associated transmission using whole genome sequencing surveillance.</title>
        <authorList>
            <person name="Harrison L.H."/>
            <person name="Van Tyne D."/>
            <person name="Marsh J.W."/>
            <person name="Griffith M.P."/>
            <person name="Snyder D.J."/>
            <person name="Cooper V.S."/>
            <person name="Mustapha M."/>
        </authorList>
    </citation>
    <scope>NUCLEOTIDE SEQUENCE</scope>
    <source>
        <strain evidence="1">STEN00053</strain>
    </source>
</reference>
<dbReference type="AlphaFoldDB" id="A0AA41CJ71"/>
<evidence type="ECO:0000313" key="2">
    <source>
        <dbReference type="Proteomes" id="UP000634179"/>
    </source>
</evidence>
<proteinExistence type="predicted"/>
<dbReference type="Proteomes" id="UP000634179">
    <property type="component" value="Unassembled WGS sequence"/>
</dbReference>
<gene>
    <name evidence="1" type="ORF">I5V89_02880</name>
</gene>
<name>A0AA41CJ71_STEMA</name>
<sequence>MRWKFVRQTVVPGRIYGFKEGVFVVVNEDFTDSWNMVFSKGGAEEKAKQYAAERNANNGLA</sequence>
<evidence type="ECO:0000313" key="1">
    <source>
        <dbReference type="EMBL" id="MBH1788811.1"/>
    </source>
</evidence>
<organism evidence="1 2">
    <name type="scientific">Stenotrophomonas maltophilia</name>
    <name type="common">Pseudomonas maltophilia</name>
    <name type="synonym">Xanthomonas maltophilia</name>
    <dbReference type="NCBI Taxonomy" id="40324"/>
    <lineage>
        <taxon>Bacteria</taxon>
        <taxon>Pseudomonadati</taxon>
        <taxon>Pseudomonadota</taxon>
        <taxon>Gammaproteobacteria</taxon>
        <taxon>Lysobacterales</taxon>
        <taxon>Lysobacteraceae</taxon>
        <taxon>Stenotrophomonas</taxon>
        <taxon>Stenotrophomonas maltophilia group</taxon>
    </lineage>
</organism>
<dbReference type="RefSeq" id="WP_049451917.1">
    <property type="nucleotide sequence ID" value="NZ_CP196977.1"/>
</dbReference>
<protein>
    <submittedName>
        <fullName evidence="1">Uncharacterized protein</fullName>
    </submittedName>
</protein>
<accession>A0AA41CJ71</accession>
<comment type="caution">
    <text evidence="1">The sequence shown here is derived from an EMBL/GenBank/DDBJ whole genome shotgun (WGS) entry which is preliminary data.</text>
</comment>
<dbReference type="EMBL" id="JADUOV010000001">
    <property type="protein sequence ID" value="MBH1788811.1"/>
    <property type="molecule type" value="Genomic_DNA"/>
</dbReference>